<name>A0ABP1J9T2_9EUKA</name>
<feature type="region of interest" description="Disordered" evidence="1">
    <location>
        <begin position="35"/>
        <end position="68"/>
    </location>
</feature>
<keyword evidence="3" id="KW-1185">Reference proteome</keyword>
<dbReference type="Proteomes" id="UP001642409">
    <property type="component" value="Unassembled WGS sequence"/>
</dbReference>
<comment type="caution">
    <text evidence="2">The sequence shown here is derived from an EMBL/GenBank/DDBJ whole genome shotgun (WGS) entry which is preliminary data.</text>
</comment>
<gene>
    <name evidence="2" type="ORF">HINF_LOCUS34893</name>
</gene>
<proteinExistence type="predicted"/>
<evidence type="ECO:0000313" key="3">
    <source>
        <dbReference type="Proteomes" id="UP001642409"/>
    </source>
</evidence>
<evidence type="ECO:0000256" key="1">
    <source>
        <dbReference type="SAM" id="MobiDB-lite"/>
    </source>
</evidence>
<sequence>MDSSNSQQSYSSLYIQYINSTPNIYGLCFRSKKSSTQNPTDNLDSKIQENSNTIKTQPTETKQSASCSEPTAISEKCAELDTEINLSAIIFQPGNETICEKQKQRAKLSQHEISRLLSALQIHGSKARSIVAQELNLPMNVIHHQAQILFSQIQSTSVSKSEWTELISALNLNQLNPVSYYHSVQLNEENILDAFKAAFKVTRNQDFSAQFCARKFGVNIKLVNTLVRQAVY</sequence>
<accession>A0ABP1J9T2</accession>
<dbReference type="EMBL" id="CAXDID020000125">
    <property type="protein sequence ID" value="CAL6033286.1"/>
    <property type="molecule type" value="Genomic_DNA"/>
</dbReference>
<reference evidence="2 3" key="1">
    <citation type="submission" date="2024-07" db="EMBL/GenBank/DDBJ databases">
        <authorList>
            <person name="Akdeniz Z."/>
        </authorList>
    </citation>
    <scope>NUCLEOTIDE SEQUENCE [LARGE SCALE GENOMIC DNA]</scope>
</reference>
<feature type="compositionally biased region" description="Polar residues" evidence="1">
    <location>
        <begin position="48"/>
        <end position="68"/>
    </location>
</feature>
<protein>
    <submittedName>
        <fullName evidence="2">Hypothetical_protein</fullName>
    </submittedName>
</protein>
<evidence type="ECO:0000313" key="2">
    <source>
        <dbReference type="EMBL" id="CAL6033286.1"/>
    </source>
</evidence>
<organism evidence="2 3">
    <name type="scientific">Hexamita inflata</name>
    <dbReference type="NCBI Taxonomy" id="28002"/>
    <lineage>
        <taxon>Eukaryota</taxon>
        <taxon>Metamonada</taxon>
        <taxon>Diplomonadida</taxon>
        <taxon>Hexamitidae</taxon>
        <taxon>Hexamitinae</taxon>
        <taxon>Hexamita</taxon>
    </lineage>
</organism>